<proteinExistence type="predicted"/>
<dbReference type="AlphaFoldDB" id="A0A1E3UX68"/>
<dbReference type="OrthoDB" id="6398264at2"/>
<accession>A0A1E3UX68</accession>
<evidence type="ECO:0000313" key="2">
    <source>
        <dbReference type="Proteomes" id="UP001187859"/>
    </source>
</evidence>
<comment type="caution">
    <text evidence="1">The sequence shown here is derived from an EMBL/GenBank/DDBJ whole genome shotgun (WGS) entry which is preliminary data.</text>
</comment>
<dbReference type="PROSITE" id="PS51257">
    <property type="entry name" value="PROKAR_LIPOPROTEIN"/>
    <property type="match status" value="1"/>
</dbReference>
<dbReference type="Proteomes" id="UP001187859">
    <property type="component" value="Unassembled WGS sequence"/>
</dbReference>
<gene>
    <name evidence="1" type="ORF">QM089_17610</name>
</gene>
<evidence type="ECO:0000313" key="1">
    <source>
        <dbReference type="EMBL" id="MDV5392025.1"/>
    </source>
</evidence>
<sequence>MKKLTLSLCLGLSVLLGGCVTQYSISEHEMEQYLSKEIHFEVKQGNQLVGAQVRINDISVRLGEKPDTMSVSATTQVSITNPIYPLKAQLSTTFEAKPWYDSATHSVYLRQLELVKVESTPKDIEKAISSATPQVMGYLRHFLENQPVYVLDTKDSNQALMAKMTESIQVVPGKLVLKFTK</sequence>
<protein>
    <submittedName>
        <fullName evidence="1">DUF1439 domain-containing protein</fullName>
    </submittedName>
</protein>
<dbReference type="RefSeq" id="WP_023266416.1">
    <property type="nucleotide sequence ID" value="NZ_AP026732.1"/>
</dbReference>
<dbReference type="Pfam" id="PF07273">
    <property type="entry name" value="DUF1439"/>
    <property type="match status" value="1"/>
</dbReference>
<dbReference type="InterPro" id="IPR010835">
    <property type="entry name" value="DUF1439"/>
</dbReference>
<reference evidence="1" key="1">
    <citation type="submission" date="2023-05" db="EMBL/GenBank/DDBJ databases">
        <title>Colonisation of extended spectrum b-lactamase- and carbapenemase-producing bacteria on hospital surfaces from low- and middle-income countries.</title>
        <authorList>
            <person name="Nieto-Rosado M."/>
            <person name="Sands K."/>
            <person name="Iregbu K."/>
            <person name="Zahra R."/>
            <person name="Mazarati J.B."/>
            <person name="Mehtar S."/>
            <person name="Barnards-Group B."/>
            <person name="Walsh T.R."/>
        </authorList>
    </citation>
    <scope>NUCLEOTIDE SEQUENCE</scope>
    <source>
        <strain evidence="1">PP-E493</strain>
    </source>
</reference>
<dbReference type="EMBL" id="JASGOQ010000001">
    <property type="protein sequence ID" value="MDV5392025.1"/>
    <property type="molecule type" value="Genomic_DNA"/>
</dbReference>
<dbReference type="Gene3D" id="3.15.10.40">
    <property type="entry name" value="Uncharacterised protein PF07273, DUF1439"/>
    <property type="match status" value="1"/>
</dbReference>
<name>A0A1E3UX68_9GAMM</name>
<organism evidence="1 2">
    <name type="scientific">Shewanella xiamenensis</name>
    <dbReference type="NCBI Taxonomy" id="332186"/>
    <lineage>
        <taxon>Bacteria</taxon>
        <taxon>Pseudomonadati</taxon>
        <taxon>Pseudomonadota</taxon>
        <taxon>Gammaproteobacteria</taxon>
        <taxon>Alteromonadales</taxon>
        <taxon>Shewanellaceae</taxon>
        <taxon>Shewanella</taxon>
    </lineage>
</organism>